<dbReference type="PANTHER" id="PTHR31679">
    <property type="entry name" value="PEROXISOMAL MEMBRANE PROTEIN PEX30-RELATED"/>
    <property type="match status" value="1"/>
</dbReference>
<dbReference type="AlphaFoldDB" id="A0A1B9H0P5"/>
<dbReference type="GO" id="GO:0005778">
    <property type="term" value="C:peroxisomal membrane"/>
    <property type="evidence" value="ECO:0007669"/>
    <property type="project" value="TreeGrafter"/>
</dbReference>
<evidence type="ECO:0000256" key="4">
    <source>
        <dbReference type="ARBA" id="ARBA00023136"/>
    </source>
</evidence>
<keyword evidence="9" id="KW-1185">Reference proteome</keyword>
<evidence type="ECO:0000256" key="3">
    <source>
        <dbReference type="ARBA" id="ARBA00022989"/>
    </source>
</evidence>
<sequence>MAPVAAGGLSNIGDSSQQQTTVLQSSDIITSIPGPLLRLLVLFARPISLFRDALEVLSWRAGRRVQSWMVVGAWWAVCLGAGHAFMYLLPPLIFSPLLPLPKLRMRQSASSKQPIRNTVSQPSTSETVLVTLSDLNSIYALIPPSPLPSTSSVYERFKQLGPVRLVRGLIVLWATWIALGYTIGYHTLLGIIGSVVLLFPSPPLAHLVSLLSRSLFFRRALALAFLFTFGSPPETSYQFSISHFSPLGWLKSKWTVSRRPSLAFSFRPKMAKPAANESALDTDEEGQEGDANGGVGQKVEQPIYFRFEVHENQRWWMGLDWTSALLPQERPSWCDLHLQPVSPPQSFSLPATTSVVVPAPTPDDPNGRVLRTASWKWLDEDWSIVRAGPGLAGATHVPIGGSTQYAPAGSTSPIVPSSVDDSSGYSVNPQSQAQSKPHHHHHHNQQPSSSSSRPTSFISSFGTSPPKGSGLEESTLSPGARAQSIAEQAFTKGLERLKARTASVAAGATASSSSPRKSFESTRVRTGSQASTSISDDAHGSLEEIAQQAQVGMNVPVHMETIVEKDDATDVDGWVYGDNKWEGMSAKGGLGKFTRRRRWQRRAVLIETITRLKSGDGSTDNGDTGPSVDPEPTLIVPPSAPLSTSASNSNGTKSATNPPHSSPLKARPAPAVKGDTTATFMGRSASTDEKSDIRSVSGDKGKGAGAGERGIGLGLGEGTHDSANTGVSGSTTGTSTARDDVLRLRLKKAMGSVGG</sequence>
<feature type="transmembrane region" description="Helical" evidence="6">
    <location>
        <begin position="73"/>
        <end position="98"/>
    </location>
</feature>
<evidence type="ECO:0000259" key="7">
    <source>
        <dbReference type="SMART" id="SM00693"/>
    </source>
</evidence>
<evidence type="ECO:0000256" key="5">
    <source>
        <dbReference type="SAM" id="MobiDB-lite"/>
    </source>
</evidence>
<dbReference type="EMBL" id="KI669494">
    <property type="protein sequence ID" value="OCF36853.1"/>
    <property type="molecule type" value="Genomic_DNA"/>
</dbReference>
<reference evidence="8 9" key="1">
    <citation type="submission" date="2013-07" db="EMBL/GenBank/DDBJ databases">
        <title>The Genome Sequence of Cryptococcus heveanensis BCC8398.</title>
        <authorList>
            <consortium name="The Broad Institute Genome Sequencing Platform"/>
            <person name="Cuomo C."/>
            <person name="Litvintseva A."/>
            <person name="Chen Y."/>
            <person name="Heitman J."/>
            <person name="Sun S."/>
            <person name="Springer D."/>
            <person name="Dromer F."/>
            <person name="Young S.K."/>
            <person name="Zeng Q."/>
            <person name="Gargeya S."/>
            <person name="Fitzgerald M."/>
            <person name="Abouelleil A."/>
            <person name="Alvarado L."/>
            <person name="Berlin A.M."/>
            <person name="Chapman S.B."/>
            <person name="Dewar J."/>
            <person name="Goldberg J."/>
            <person name="Griggs A."/>
            <person name="Gujja S."/>
            <person name="Hansen M."/>
            <person name="Howarth C."/>
            <person name="Imamovic A."/>
            <person name="Larimer J."/>
            <person name="McCowan C."/>
            <person name="Murphy C."/>
            <person name="Pearson M."/>
            <person name="Priest M."/>
            <person name="Roberts A."/>
            <person name="Saif S."/>
            <person name="Shea T."/>
            <person name="Sykes S."/>
            <person name="Wortman J."/>
            <person name="Nusbaum C."/>
            <person name="Birren B."/>
        </authorList>
    </citation>
    <scope>NUCLEOTIDE SEQUENCE [LARGE SCALE GENOMIC DNA]</scope>
    <source>
        <strain evidence="8 9">BCC8398</strain>
    </source>
</reference>
<dbReference type="GO" id="GO:0007031">
    <property type="term" value="P:peroxisome organization"/>
    <property type="evidence" value="ECO:0007669"/>
    <property type="project" value="UniProtKB-ARBA"/>
</dbReference>
<dbReference type="GO" id="GO:0012505">
    <property type="term" value="C:endomembrane system"/>
    <property type="evidence" value="ECO:0007669"/>
    <property type="project" value="UniProtKB-SubCell"/>
</dbReference>
<feature type="region of interest" description="Disordered" evidence="5">
    <location>
        <begin position="408"/>
        <end position="482"/>
    </location>
</feature>
<name>A0A1B9H0P5_9TREE</name>
<feature type="compositionally biased region" description="Polar residues" evidence="5">
    <location>
        <begin position="641"/>
        <end position="659"/>
    </location>
</feature>
<evidence type="ECO:0000313" key="8">
    <source>
        <dbReference type="EMBL" id="OCF36853.1"/>
    </source>
</evidence>
<dbReference type="Pfam" id="PF06398">
    <property type="entry name" value="Pex24p"/>
    <property type="match status" value="2"/>
</dbReference>
<gene>
    <name evidence="8" type="ORF">I316_01450</name>
</gene>
<feature type="compositionally biased region" description="Gly residues" evidence="5">
    <location>
        <begin position="703"/>
        <end position="717"/>
    </location>
</feature>
<keyword evidence="4 6" id="KW-0472">Membrane</keyword>
<feature type="transmembrane region" description="Helical" evidence="6">
    <location>
        <begin position="165"/>
        <end position="183"/>
    </location>
</feature>
<feature type="compositionally biased region" description="Polar residues" evidence="5">
    <location>
        <begin position="524"/>
        <end position="535"/>
    </location>
</feature>
<feature type="region of interest" description="Disordered" evidence="5">
    <location>
        <begin position="274"/>
        <end position="295"/>
    </location>
</feature>
<feature type="compositionally biased region" description="Low complexity" evidence="5">
    <location>
        <begin position="504"/>
        <end position="514"/>
    </location>
</feature>
<dbReference type="SMART" id="SM00693">
    <property type="entry name" value="DysFN"/>
    <property type="match status" value="1"/>
</dbReference>
<reference evidence="9" key="2">
    <citation type="submission" date="2013-12" db="EMBL/GenBank/DDBJ databases">
        <title>Evolution of pathogenesis and genome organization in the Tremellales.</title>
        <authorList>
            <person name="Cuomo C."/>
            <person name="Litvintseva A."/>
            <person name="Heitman J."/>
            <person name="Chen Y."/>
            <person name="Sun S."/>
            <person name="Springer D."/>
            <person name="Dromer F."/>
            <person name="Young S."/>
            <person name="Zeng Q."/>
            <person name="Chapman S."/>
            <person name="Gujja S."/>
            <person name="Saif S."/>
            <person name="Birren B."/>
        </authorList>
    </citation>
    <scope>NUCLEOTIDE SEQUENCE [LARGE SCALE GENOMIC DNA]</scope>
    <source>
        <strain evidence="9">BCC8398</strain>
    </source>
</reference>
<feature type="compositionally biased region" description="Low complexity" evidence="5">
    <location>
        <begin position="410"/>
        <end position="435"/>
    </location>
</feature>
<feature type="compositionally biased region" description="Low complexity" evidence="5">
    <location>
        <begin position="615"/>
        <end position="625"/>
    </location>
</feature>
<accession>A0A1B9H0P5</accession>
<dbReference type="STRING" id="1296120.A0A1B9H0P5"/>
<dbReference type="InterPro" id="IPR010482">
    <property type="entry name" value="TECPR1-like_DysF"/>
</dbReference>
<evidence type="ECO:0000256" key="2">
    <source>
        <dbReference type="ARBA" id="ARBA00022692"/>
    </source>
</evidence>
<evidence type="ECO:0000256" key="1">
    <source>
        <dbReference type="ARBA" id="ARBA00004127"/>
    </source>
</evidence>
<feature type="region of interest" description="Disordered" evidence="5">
    <location>
        <begin position="610"/>
        <end position="740"/>
    </location>
</feature>
<dbReference type="Proteomes" id="UP000092666">
    <property type="component" value="Unassembled WGS sequence"/>
</dbReference>
<dbReference type="InterPro" id="IPR052646">
    <property type="entry name" value="Peroxisomal_PEX28-32"/>
</dbReference>
<evidence type="ECO:0000256" key="6">
    <source>
        <dbReference type="SAM" id="Phobius"/>
    </source>
</evidence>
<evidence type="ECO:0000313" key="9">
    <source>
        <dbReference type="Proteomes" id="UP000092666"/>
    </source>
</evidence>
<comment type="subcellular location">
    <subcellularLocation>
        <location evidence="1">Endomembrane system</location>
        <topology evidence="1">Multi-pass membrane protein</topology>
    </subcellularLocation>
</comment>
<dbReference type="PANTHER" id="PTHR31679:SF2">
    <property type="entry name" value="PEROXISOMAL MEMBRANE PROTEIN PEX30-RELATED"/>
    <property type="match status" value="1"/>
</dbReference>
<keyword evidence="3 6" id="KW-1133">Transmembrane helix</keyword>
<feature type="compositionally biased region" description="Low complexity" evidence="5">
    <location>
        <begin position="445"/>
        <end position="460"/>
    </location>
</feature>
<protein>
    <recommendedName>
        <fullName evidence="7">Peroxin/Ferlin domain-containing protein</fullName>
    </recommendedName>
</protein>
<dbReference type="InterPro" id="IPR006614">
    <property type="entry name" value="Peroxin/Ferlin"/>
</dbReference>
<feature type="compositionally biased region" description="Low complexity" evidence="5">
    <location>
        <begin position="725"/>
        <end position="736"/>
    </location>
</feature>
<proteinExistence type="predicted"/>
<organism evidence="8 9">
    <name type="scientific">Kwoniella heveanensis BCC8398</name>
    <dbReference type="NCBI Taxonomy" id="1296120"/>
    <lineage>
        <taxon>Eukaryota</taxon>
        <taxon>Fungi</taxon>
        <taxon>Dikarya</taxon>
        <taxon>Basidiomycota</taxon>
        <taxon>Agaricomycotina</taxon>
        <taxon>Tremellomycetes</taxon>
        <taxon>Tremellales</taxon>
        <taxon>Cryptococcaceae</taxon>
        <taxon>Kwoniella</taxon>
    </lineage>
</organism>
<feature type="transmembrane region" description="Helical" evidence="6">
    <location>
        <begin position="189"/>
        <end position="211"/>
    </location>
</feature>
<feature type="region of interest" description="Disordered" evidence="5">
    <location>
        <begin position="504"/>
        <end position="536"/>
    </location>
</feature>
<keyword evidence="2 6" id="KW-0812">Transmembrane</keyword>
<feature type="compositionally biased region" description="Basic and acidic residues" evidence="5">
    <location>
        <begin position="686"/>
        <end position="702"/>
    </location>
</feature>
<feature type="domain" description="Peroxin/Ferlin" evidence="7">
    <location>
        <begin position="302"/>
        <end position="385"/>
    </location>
</feature>
<dbReference type="OrthoDB" id="5586090at2759"/>